<dbReference type="InterPro" id="IPR013740">
    <property type="entry name" value="Redoxin"/>
</dbReference>
<evidence type="ECO:0000256" key="2">
    <source>
        <dbReference type="ARBA" id="ARBA00022748"/>
    </source>
</evidence>
<keyword evidence="3" id="KW-0735">Signal-anchor</keyword>
<gene>
    <name evidence="8" type="ORF">GCM10009808_17030</name>
</gene>
<keyword evidence="9" id="KW-1185">Reference proteome</keyword>
<evidence type="ECO:0000313" key="9">
    <source>
        <dbReference type="Proteomes" id="UP001501690"/>
    </source>
</evidence>
<dbReference type="Proteomes" id="UP001501690">
    <property type="component" value="Unassembled WGS sequence"/>
</dbReference>
<keyword evidence="3" id="KW-0812">Transmembrane</keyword>
<dbReference type="PANTHER" id="PTHR42852">
    <property type="entry name" value="THIOL:DISULFIDE INTERCHANGE PROTEIN DSBE"/>
    <property type="match status" value="1"/>
</dbReference>
<sequence length="202" mass="20527">MTAPRLSGRLAASALLVAGLIGLAGCAADPLAEQYLAGDNKGFIAADGLQTVEIAVGERTDPIVFSGTSDTGTTLTSEDFAGQVLVVNFWYAACGPCIVEAPELEAAYQAVAGEEVSFLGINTSDSAATARSFAADNGVSYPSLIAAGDAELKLAFTAATPLNATPVTLVIDREGRVAARIIGSLADSSILTTLVRDTLAES</sequence>
<comment type="subcellular location">
    <subcellularLocation>
        <location evidence="1">Cell envelope</location>
    </subcellularLocation>
</comment>
<reference evidence="8 9" key="1">
    <citation type="journal article" date="2019" name="Int. J. Syst. Evol. Microbiol.">
        <title>The Global Catalogue of Microorganisms (GCM) 10K type strain sequencing project: providing services to taxonomists for standard genome sequencing and annotation.</title>
        <authorList>
            <consortium name="The Broad Institute Genomics Platform"/>
            <consortium name="The Broad Institute Genome Sequencing Center for Infectious Disease"/>
            <person name="Wu L."/>
            <person name="Ma J."/>
        </authorList>
    </citation>
    <scope>NUCLEOTIDE SEQUENCE [LARGE SCALE GENOMIC DNA]</scope>
    <source>
        <strain evidence="8 9">JCM 15577</strain>
    </source>
</reference>
<evidence type="ECO:0000256" key="6">
    <source>
        <dbReference type="SAM" id="SignalP"/>
    </source>
</evidence>
<feature type="signal peptide" evidence="6">
    <location>
        <begin position="1"/>
        <end position="27"/>
    </location>
</feature>
<dbReference type="InterPro" id="IPR036249">
    <property type="entry name" value="Thioredoxin-like_sf"/>
</dbReference>
<dbReference type="EMBL" id="BAAAPL010000002">
    <property type="protein sequence ID" value="GAA1700041.1"/>
    <property type="molecule type" value="Genomic_DNA"/>
</dbReference>
<protein>
    <submittedName>
        <fullName evidence="8">TlpA disulfide reductase family protein</fullName>
    </submittedName>
</protein>
<keyword evidence="6" id="KW-0732">Signal</keyword>
<evidence type="ECO:0000256" key="3">
    <source>
        <dbReference type="ARBA" id="ARBA00022968"/>
    </source>
</evidence>
<dbReference type="CDD" id="cd02966">
    <property type="entry name" value="TlpA_like_family"/>
    <property type="match status" value="1"/>
</dbReference>
<keyword evidence="2" id="KW-0201">Cytochrome c-type biogenesis</keyword>
<proteinExistence type="predicted"/>
<evidence type="ECO:0000313" key="8">
    <source>
        <dbReference type="EMBL" id="GAA1700041.1"/>
    </source>
</evidence>
<keyword evidence="4" id="KW-1015">Disulfide bond</keyword>
<evidence type="ECO:0000256" key="4">
    <source>
        <dbReference type="ARBA" id="ARBA00023157"/>
    </source>
</evidence>
<dbReference type="InterPro" id="IPR050553">
    <property type="entry name" value="Thioredoxin_ResA/DsbE_sf"/>
</dbReference>
<dbReference type="RefSeq" id="WP_344071564.1">
    <property type="nucleotide sequence ID" value="NZ_BAAAPL010000002.1"/>
</dbReference>
<dbReference type="PANTHER" id="PTHR42852:SF6">
    <property type="entry name" value="THIOL:DISULFIDE INTERCHANGE PROTEIN DSBE"/>
    <property type="match status" value="1"/>
</dbReference>
<feature type="chain" id="PRO_5047198801" evidence="6">
    <location>
        <begin position="28"/>
        <end position="202"/>
    </location>
</feature>
<organism evidence="8 9">
    <name type="scientific">Microbacterium sediminicola</name>
    <dbReference type="NCBI Taxonomy" id="415210"/>
    <lineage>
        <taxon>Bacteria</taxon>
        <taxon>Bacillati</taxon>
        <taxon>Actinomycetota</taxon>
        <taxon>Actinomycetes</taxon>
        <taxon>Micrococcales</taxon>
        <taxon>Microbacteriaceae</taxon>
        <taxon>Microbacterium</taxon>
    </lineage>
</organism>
<feature type="domain" description="Thioredoxin" evidence="7">
    <location>
        <begin position="54"/>
        <end position="200"/>
    </location>
</feature>
<dbReference type="SUPFAM" id="SSF52833">
    <property type="entry name" value="Thioredoxin-like"/>
    <property type="match status" value="1"/>
</dbReference>
<keyword evidence="5" id="KW-0676">Redox-active center</keyword>
<dbReference type="Pfam" id="PF08534">
    <property type="entry name" value="Redoxin"/>
    <property type="match status" value="1"/>
</dbReference>
<evidence type="ECO:0000259" key="7">
    <source>
        <dbReference type="PROSITE" id="PS51352"/>
    </source>
</evidence>
<dbReference type="PROSITE" id="PS51352">
    <property type="entry name" value="THIOREDOXIN_2"/>
    <property type="match status" value="1"/>
</dbReference>
<dbReference type="InterPro" id="IPR013766">
    <property type="entry name" value="Thioredoxin_domain"/>
</dbReference>
<dbReference type="PROSITE" id="PS51257">
    <property type="entry name" value="PROKAR_LIPOPROTEIN"/>
    <property type="match status" value="1"/>
</dbReference>
<comment type="caution">
    <text evidence="8">The sequence shown here is derived from an EMBL/GenBank/DDBJ whole genome shotgun (WGS) entry which is preliminary data.</text>
</comment>
<dbReference type="Gene3D" id="3.40.30.10">
    <property type="entry name" value="Glutaredoxin"/>
    <property type="match status" value="1"/>
</dbReference>
<accession>A0ABN2I7K0</accession>
<name>A0ABN2I7K0_9MICO</name>
<evidence type="ECO:0000256" key="1">
    <source>
        <dbReference type="ARBA" id="ARBA00004196"/>
    </source>
</evidence>
<evidence type="ECO:0000256" key="5">
    <source>
        <dbReference type="ARBA" id="ARBA00023284"/>
    </source>
</evidence>